<dbReference type="OrthoDB" id="843380at2759"/>
<protein>
    <recommendedName>
        <fullName evidence="6">S-protein homolog</fullName>
    </recommendedName>
</protein>
<evidence type="ECO:0000256" key="7">
    <source>
        <dbReference type="SAM" id="Phobius"/>
    </source>
</evidence>
<dbReference type="GO" id="GO:0005576">
    <property type="term" value="C:extracellular region"/>
    <property type="evidence" value="ECO:0007669"/>
    <property type="project" value="UniProtKB-SubCell"/>
</dbReference>
<dbReference type="Proteomes" id="UP001141552">
    <property type="component" value="Unassembled WGS sequence"/>
</dbReference>
<evidence type="ECO:0000313" key="8">
    <source>
        <dbReference type="EMBL" id="KAJ4846683.1"/>
    </source>
</evidence>
<gene>
    <name evidence="8" type="ORF">Tsubulata_049343</name>
</gene>
<organism evidence="8 9">
    <name type="scientific">Turnera subulata</name>
    <dbReference type="NCBI Taxonomy" id="218843"/>
    <lineage>
        <taxon>Eukaryota</taxon>
        <taxon>Viridiplantae</taxon>
        <taxon>Streptophyta</taxon>
        <taxon>Embryophyta</taxon>
        <taxon>Tracheophyta</taxon>
        <taxon>Spermatophyta</taxon>
        <taxon>Magnoliopsida</taxon>
        <taxon>eudicotyledons</taxon>
        <taxon>Gunneridae</taxon>
        <taxon>Pentapetalae</taxon>
        <taxon>rosids</taxon>
        <taxon>fabids</taxon>
        <taxon>Malpighiales</taxon>
        <taxon>Passifloraceae</taxon>
        <taxon>Turnera</taxon>
    </lineage>
</organism>
<keyword evidence="4 6" id="KW-0964">Secreted</keyword>
<sequence>MGYPSLGCFLSRRYHVRIVNNLNSNILDLHCKSGDNDLREQDISKNSDFGFSFCKNYWGTTLFWCNFNWGDNHGGGYHIWWDKQEGYTECPCPHYHCIWSARDDGLYLKETTISTNKKCPRMMSSVSLFAPTTGGRHSFGAIFVGVTIMVGVTMFGGKLKAMMLGTLALMTSALGQREMMVSI</sequence>
<evidence type="ECO:0000256" key="3">
    <source>
        <dbReference type="ARBA" id="ARBA00022471"/>
    </source>
</evidence>
<reference evidence="8" key="2">
    <citation type="journal article" date="2023" name="Plants (Basel)">
        <title>Annotation of the Turnera subulata (Passifloraceae) Draft Genome Reveals the S-Locus Evolved after the Divergence of Turneroideae from Passifloroideae in a Stepwise Manner.</title>
        <authorList>
            <person name="Henning P.M."/>
            <person name="Roalson E.H."/>
            <person name="Mir W."/>
            <person name="McCubbin A.G."/>
            <person name="Shore J.S."/>
        </authorList>
    </citation>
    <scope>NUCLEOTIDE SEQUENCE</scope>
    <source>
        <strain evidence="8">F60SS</strain>
    </source>
</reference>
<evidence type="ECO:0000256" key="6">
    <source>
        <dbReference type="RuleBase" id="RU367044"/>
    </source>
</evidence>
<keyword evidence="5" id="KW-0732">Signal</keyword>
<evidence type="ECO:0000256" key="2">
    <source>
        <dbReference type="ARBA" id="ARBA00005581"/>
    </source>
</evidence>
<keyword evidence="7" id="KW-1133">Transmembrane helix</keyword>
<evidence type="ECO:0000256" key="5">
    <source>
        <dbReference type="ARBA" id="ARBA00022729"/>
    </source>
</evidence>
<reference evidence="8" key="1">
    <citation type="submission" date="2022-02" db="EMBL/GenBank/DDBJ databases">
        <authorList>
            <person name="Henning P.M."/>
            <person name="McCubbin A.G."/>
            <person name="Shore J.S."/>
        </authorList>
    </citation>
    <scope>NUCLEOTIDE SEQUENCE</scope>
    <source>
        <strain evidence="8">F60SS</strain>
        <tissue evidence="8">Leaves</tissue>
    </source>
</reference>
<feature type="transmembrane region" description="Helical" evidence="7">
    <location>
        <begin position="139"/>
        <end position="157"/>
    </location>
</feature>
<dbReference type="AlphaFoldDB" id="A0A9Q0GBG9"/>
<proteinExistence type="inferred from homology"/>
<dbReference type="Pfam" id="PF05938">
    <property type="entry name" value="Self-incomp_S1"/>
    <property type="match status" value="1"/>
</dbReference>
<name>A0A9Q0GBG9_9ROSI</name>
<dbReference type="PANTHER" id="PTHR31232:SF155">
    <property type="entry name" value="PLANT SELF-INCOMPATIBILITY PROTEIN S1 FAMILY"/>
    <property type="match status" value="1"/>
</dbReference>
<dbReference type="GO" id="GO:0060320">
    <property type="term" value="P:rejection of self pollen"/>
    <property type="evidence" value="ECO:0007669"/>
    <property type="project" value="UniProtKB-KW"/>
</dbReference>
<evidence type="ECO:0000256" key="4">
    <source>
        <dbReference type="ARBA" id="ARBA00022525"/>
    </source>
</evidence>
<keyword evidence="7" id="KW-0812">Transmembrane</keyword>
<keyword evidence="3 6" id="KW-0713">Self-incompatibility</keyword>
<feature type="non-terminal residue" evidence="8">
    <location>
        <position position="183"/>
    </location>
</feature>
<accession>A0A9Q0GBG9</accession>
<dbReference type="PANTHER" id="PTHR31232">
    <property type="match status" value="1"/>
</dbReference>
<comment type="caution">
    <text evidence="8">The sequence shown here is derived from an EMBL/GenBank/DDBJ whole genome shotgun (WGS) entry which is preliminary data.</text>
</comment>
<keyword evidence="7" id="KW-0472">Membrane</keyword>
<dbReference type="EMBL" id="JAKUCV010001366">
    <property type="protein sequence ID" value="KAJ4846683.1"/>
    <property type="molecule type" value="Genomic_DNA"/>
</dbReference>
<comment type="similarity">
    <text evidence="2 6">Belongs to the plant self-incompatibility (S1) protein family.</text>
</comment>
<dbReference type="InterPro" id="IPR010264">
    <property type="entry name" value="Self-incomp_S1"/>
</dbReference>
<evidence type="ECO:0000256" key="1">
    <source>
        <dbReference type="ARBA" id="ARBA00004613"/>
    </source>
</evidence>
<keyword evidence="9" id="KW-1185">Reference proteome</keyword>
<evidence type="ECO:0000313" key="9">
    <source>
        <dbReference type="Proteomes" id="UP001141552"/>
    </source>
</evidence>
<comment type="subcellular location">
    <subcellularLocation>
        <location evidence="1 6">Secreted</location>
    </subcellularLocation>
</comment>